<evidence type="ECO:0000313" key="2">
    <source>
        <dbReference type="EMBL" id="MDC0713919.1"/>
    </source>
</evidence>
<proteinExistence type="predicted"/>
<feature type="domain" description="Putative zinc-finger" evidence="1">
    <location>
        <begin position="5"/>
        <end position="36"/>
    </location>
</feature>
<protein>
    <submittedName>
        <fullName evidence="2">Zf-HC2 domain-containing protein</fullName>
    </submittedName>
</protein>
<dbReference type="Proteomes" id="UP001221838">
    <property type="component" value="Unassembled WGS sequence"/>
</dbReference>
<dbReference type="InterPro" id="IPR041916">
    <property type="entry name" value="Anti_sigma_zinc_sf"/>
</dbReference>
<evidence type="ECO:0000259" key="1">
    <source>
        <dbReference type="Pfam" id="PF13490"/>
    </source>
</evidence>
<dbReference type="RefSeq" id="WP_272144381.1">
    <property type="nucleotide sequence ID" value="NZ_JAQNDM010000002.1"/>
</dbReference>
<evidence type="ECO:0000313" key="3">
    <source>
        <dbReference type="Proteomes" id="UP001221838"/>
    </source>
</evidence>
<sequence>MSCTFEEELTAFIDGELSPPRHAEIAVHLGTCAQCQSTEALLRGTLAKMALLPESIPSPATRRQVLAQVDALPPPLKERLLALLRPRVLVPALGLAAVMALAVYPRSRPGVDEADPGALELAANLELVEDYDVVGLDSFEDMEVVTHLHELEVQ</sequence>
<name>A0ABT5DLL5_9BACT</name>
<dbReference type="EMBL" id="JAQNDM010000002">
    <property type="protein sequence ID" value="MDC0713919.1"/>
    <property type="molecule type" value="Genomic_DNA"/>
</dbReference>
<comment type="caution">
    <text evidence="2">The sequence shown here is derived from an EMBL/GenBank/DDBJ whole genome shotgun (WGS) entry which is preliminary data.</text>
</comment>
<dbReference type="Gene3D" id="1.10.10.1320">
    <property type="entry name" value="Anti-sigma factor, zinc-finger domain"/>
    <property type="match status" value="1"/>
</dbReference>
<dbReference type="InterPro" id="IPR027383">
    <property type="entry name" value="Znf_put"/>
</dbReference>
<accession>A0ABT5DLL5</accession>
<keyword evidence="3" id="KW-1185">Reference proteome</keyword>
<reference evidence="2 3" key="1">
    <citation type="submission" date="2022-11" db="EMBL/GenBank/DDBJ databases">
        <title>Minimal conservation of predation-associated metabolite biosynthetic gene clusters underscores biosynthetic potential of Myxococcota including descriptions for ten novel species: Archangium lansinium sp. nov., Myxococcus landrumus sp. nov., Nannocystis bai.</title>
        <authorList>
            <person name="Ahearne A."/>
            <person name="Stevens C."/>
            <person name="Dowd S."/>
        </authorList>
    </citation>
    <scope>NUCLEOTIDE SEQUENCE [LARGE SCALE GENOMIC DNA]</scope>
    <source>
        <strain evidence="2 3">NCWAL01</strain>
    </source>
</reference>
<gene>
    <name evidence="2" type="ORF">POL68_35970</name>
</gene>
<organism evidence="2 3">
    <name type="scientific">Stigmatella ashevillensis</name>
    <dbReference type="NCBI Taxonomy" id="2995309"/>
    <lineage>
        <taxon>Bacteria</taxon>
        <taxon>Pseudomonadati</taxon>
        <taxon>Myxococcota</taxon>
        <taxon>Myxococcia</taxon>
        <taxon>Myxococcales</taxon>
        <taxon>Cystobacterineae</taxon>
        <taxon>Archangiaceae</taxon>
        <taxon>Stigmatella</taxon>
    </lineage>
</organism>
<dbReference type="Pfam" id="PF13490">
    <property type="entry name" value="zf-HC2"/>
    <property type="match status" value="1"/>
</dbReference>